<dbReference type="Proteomes" id="UP000295531">
    <property type="component" value="Unassembled WGS sequence"/>
</dbReference>
<reference evidence="5 6" key="1">
    <citation type="submission" date="2019-03" db="EMBL/GenBank/DDBJ databases">
        <title>Freshwater and sediment microbial communities from various areas in North America, analyzing microbe dynamics in response to fracking.</title>
        <authorList>
            <person name="Lamendella R."/>
        </authorList>
    </citation>
    <scope>NUCLEOTIDE SEQUENCE [LARGE SCALE GENOMIC DNA]</scope>
    <source>
        <strain evidence="5 6">18_TX</strain>
    </source>
</reference>
<dbReference type="OrthoDB" id="6192037at2"/>
<dbReference type="InterPro" id="IPR019775">
    <property type="entry name" value="WD40_repeat_CS"/>
</dbReference>
<feature type="chain" id="PRO_5020880393" evidence="4">
    <location>
        <begin position="23"/>
        <end position="333"/>
    </location>
</feature>
<evidence type="ECO:0000256" key="3">
    <source>
        <dbReference type="PROSITE-ProRule" id="PRU00221"/>
    </source>
</evidence>
<evidence type="ECO:0000256" key="4">
    <source>
        <dbReference type="SAM" id="SignalP"/>
    </source>
</evidence>
<keyword evidence="1 3" id="KW-0853">WD repeat</keyword>
<dbReference type="PROSITE" id="PS51257">
    <property type="entry name" value="PROKAR_LIPOPROTEIN"/>
    <property type="match status" value="1"/>
</dbReference>
<proteinExistence type="predicted"/>
<feature type="signal peptide" evidence="4">
    <location>
        <begin position="1"/>
        <end position="22"/>
    </location>
</feature>
<feature type="repeat" description="WD" evidence="3">
    <location>
        <begin position="159"/>
        <end position="200"/>
    </location>
</feature>
<dbReference type="InterPro" id="IPR015943">
    <property type="entry name" value="WD40/YVTN_repeat-like_dom_sf"/>
</dbReference>
<dbReference type="PANTHER" id="PTHR19879">
    <property type="entry name" value="TRANSCRIPTION INITIATION FACTOR TFIID"/>
    <property type="match status" value="1"/>
</dbReference>
<gene>
    <name evidence="5" type="ORF">DEU29_10614</name>
</gene>
<keyword evidence="2" id="KW-0677">Repeat</keyword>
<dbReference type="SUPFAM" id="SSF50998">
    <property type="entry name" value="Quinoprotein alcohol dehydrogenase-like"/>
    <property type="match status" value="1"/>
</dbReference>
<dbReference type="PROSITE" id="PS50082">
    <property type="entry name" value="WD_REPEATS_2"/>
    <property type="match status" value="1"/>
</dbReference>
<keyword evidence="4" id="KW-0732">Signal</keyword>
<organism evidence="5 6">
    <name type="scientific">Idiomarina aquatica</name>
    <dbReference type="NCBI Taxonomy" id="1327752"/>
    <lineage>
        <taxon>Bacteria</taxon>
        <taxon>Pseudomonadati</taxon>
        <taxon>Pseudomonadota</taxon>
        <taxon>Gammaproteobacteria</taxon>
        <taxon>Alteromonadales</taxon>
        <taxon>Idiomarinaceae</taxon>
        <taxon>Idiomarina</taxon>
    </lineage>
</organism>
<name>A0A4V3CPD7_9GAMM</name>
<evidence type="ECO:0000313" key="5">
    <source>
        <dbReference type="EMBL" id="TDP37552.1"/>
    </source>
</evidence>
<dbReference type="RefSeq" id="WP_133539405.1">
    <property type="nucleotide sequence ID" value="NZ_SNXI01000006.1"/>
</dbReference>
<keyword evidence="6" id="KW-1185">Reference proteome</keyword>
<dbReference type="EMBL" id="SNXI01000006">
    <property type="protein sequence ID" value="TDP37552.1"/>
    <property type="molecule type" value="Genomic_DNA"/>
</dbReference>
<evidence type="ECO:0000313" key="6">
    <source>
        <dbReference type="Proteomes" id="UP000295531"/>
    </source>
</evidence>
<protein>
    <submittedName>
        <fullName evidence="5">WD-40 repeat-containing protein</fullName>
    </submittedName>
</protein>
<dbReference type="AlphaFoldDB" id="A0A4V3CPD7"/>
<dbReference type="Gene3D" id="2.130.10.10">
    <property type="entry name" value="YVTN repeat-like/Quinoprotein amine dehydrogenase"/>
    <property type="match status" value="2"/>
</dbReference>
<dbReference type="PROSITE" id="PS00678">
    <property type="entry name" value="WD_REPEATS_1"/>
    <property type="match status" value="1"/>
</dbReference>
<dbReference type="InterPro" id="IPR011047">
    <property type="entry name" value="Quinoprotein_ADH-like_sf"/>
</dbReference>
<sequence length="333" mass="36623">MTFLDKVRAAFAVALVGITATACSPAPDKVHQKIHAQQGSYVADIADTGEFSVVSTNENGLLLWPRYANDPKFQWQHDDDTSQIIAIDASFDGSVVASATRIEFALWDAQSGENLGFWKVGQGGIQDIAVSDGGSTIVLAKRDGTQIAFNPASGRRIEFYGHTERVNAVDVSANGFYVLSGSNDASAILWDTRSGQIVHRWEHKNRVTQIALHPEAKYVFTSGSTDNAIIWSLPGGDEHSRLQFIDRQKIFSAARFSASGELLITGAPSRRVTLWATETGESLKHWNVDLVEQRNPNSAVVLAVHYYETENVLLTESSAGLAEWWQLNDDWKQ</sequence>
<dbReference type="InterPro" id="IPR001680">
    <property type="entry name" value="WD40_rpt"/>
</dbReference>
<evidence type="ECO:0000256" key="2">
    <source>
        <dbReference type="ARBA" id="ARBA00022737"/>
    </source>
</evidence>
<comment type="caution">
    <text evidence="5">The sequence shown here is derived from an EMBL/GenBank/DDBJ whole genome shotgun (WGS) entry which is preliminary data.</text>
</comment>
<dbReference type="PROSITE" id="PS50294">
    <property type="entry name" value="WD_REPEATS_REGION"/>
    <property type="match status" value="1"/>
</dbReference>
<dbReference type="SMART" id="SM00320">
    <property type="entry name" value="WD40"/>
    <property type="match status" value="4"/>
</dbReference>
<evidence type="ECO:0000256" key="1">
    <source>
        <dbReference type="ARBA" id="ARBA00022574"/>
    </source>
</evidence>
<accession>A0A4V3CPD7</accession>
<dbReference type="PANTHER" id="PTHR19879:SF9">
    <property type="entry name" value="TRANSCRIPTION INITIATION FACTOR TFIID SUBUNIT 5"/>
    <property type="match status" value="1"/>
</dbReference>
<dbReference type="Pfam" id="PF00400">
    <property type="entry name" value="WD40"/>
    <property type="match status" value="2"/>
</dbReference>